<evidence type="ECO:0000313" key="2">
    <source>
        <dbReference type="EMBL" id="KIP99655.1"/>
    </source>
</evidence>
<name>A0A0D0KNS6_9PSED</name>
<dbReference type="EMBL" id="JXQW01000033">
    <property type="protein sequence ID" value="KIP99655.1"/>
    <property type="molecule type" value="Genomic_DNA"/>
</dbReference>
<dbReference type="Gene3D" id="2.40.160.20">
    <property type="match status" value="1"/>
</dbReference>
<dbReference type="SUPFAM" id="SSF56925">
    <property type="entry name" value="OMPA-like"/>
    <property type="match status" value="1"/>
</dbReference>
<accession>A0A0D0KNS6</accession>
<dbReference type="RefSeq" id="WP_042554352.1">
    <property type="nucleotide sequence ID" value="NZ_JXQW01000033.1"/>
</dbReference>
<evidence type="ECO:0000313" key="3">
    <source>
        <dbReference type="Proteomes" id="UP000032068"/>
    </source>
</evidence>
<dbReference type="Proteomes" id="UP000032068">
    <property type="component" value="Unassembled WGS sequence"/>
</dbReference>
<keyword evidence="1" id="KW-0732">Signal</keyword>
<proteinExistence type="predicted"/>
<sequence length="202" mass="21597">MKTTLTKLALATSLVFGAATAAHADNNFAGLTWGHTSNNIQKSSALNANLGNPNFDSVINSTSTWGIRAGQQNDAGRYYGTYEYISGTNNGYKLRQQNLLGSYDAFLPLNQNGTKLFGGGTLGLVKLEQNSPGVSRDTNVGYAAGLQAGLLQEVNENASVEGGYRYLRTNASTEFAPHEQGKVGSLDLHSSGQWYLGANYKF</sequence>
<evidence type="ECO:0000256" key="1">
    <source>
        <dbReference type="SAM" id="SignalP"/>
    </source>
</evidence>
<reference evidence="2 3" key="1">
    <citation type="submission" date="2014-12" db="EMBL/GenBank/DDBJ databases">
        <title>16Stimator: statistical estimation of ribosomal gene copy numbers from draft genome assemblies.</title>
        <authorList>
            <person name="Perisin M.A."/>
            <person name="Vetter M."/>
            <person name="Gilbert J.A."/>
            <person name="Bergelson J."/>
        </authorList>
    </citation>
    <scope>NUCLEOTIDE SEQUENCE [LARGE SCALE GENOMIC DNA]</scope>
    <source>
        <strain evidence="2 3">MEJ086</strain>
    </source>
</reference>
<dbReference type="InterPro" id="IPR011250">
    <property type="entry name" value="OMP/PagP_B-barrel"/>
</dbReference>
<comment type="caution">
    <text evidence="2">The sequence shown here is derived from an EMBL/GenBank/DDBJ whole genome shotgun (WGS) entry which is preliminary data.</text>
</comment>
<gene>
    <name evidence="2" type="ORF">RU08_13490</name>
</gene>
<feature type="signal peptide" evidence="1">
    <location>
        <begin position="1"/>
        <end position="24"/>
    </location>
</feature>
<organism evidence="2 3">
    <name type="scientific">Pseudomonas fulva</name>
    <dbReference type="NCBI Taxonomy" id="47880"/>
    <lineage>
        <taxon>Bacteria</taxon>
        <taxon>Pseudomonadati</taxon>
        <taxon>Pseudomonadota</taxon>
        <taxon>Gammaproteobacteria</taxon>
        <taxon>Pseudomonadales</taxon>
        <taxon>Pseudomonadaceae</taxon>
        <taxon>Pseudomonas</taxon>
    </lineage>
</organism>
<protein>
    <submittedName>
        <fullName evidence="2">Membrane protein</fullName>
    </submittedName>
</protein>
<feature type="chain" id="PRO_5002215197" evidence="1">
    <location>
        <begin position="25"/>
        <end position="202"/>
    </location>
</feature>
<dbReference type="OrthoDB" id="6896482at2"/>
<dbReference type="AlphaFoldDB" id="A0A0D0KNS6"/>